<evidence type="ECO:0000256" key="1">
    <source>
        <dbReference type="ARBA" id="ARBA00000085"/>
    </source>
</evidence>
<dbReference type="CDD" id="cd00082">
    <property type="entry name" value="HisKA"/>
    <property type="match status" value="1"/>
</dbReference>
<evidence type="ECO:0000256" key="11">
    <source>
        <dbReference type="ARBA" id="ARBA00022989"/>
    </source>
</evidence>
<comment type="catalytic activity">
    <reaction evidence="1">
        <text>ATP + protein L-histidine = ADP + protein N-phospho-L-histidine.</text>
        <dbReference type="EC" id="2.7.13.3"/>
    </reaction>
</comment>
<dbReference type="Gene3D" id="1.10.287.130">
    <property type="match status" value="1"/>
</dbReference>
<evidence type="ECO:0000313" key="18">
    <source>
        <dbReference type="Proteomes" id="UP000647241"/>
    </source>
</evidence>
<evidence type="ECO:0000259" key="16">
    <source>
        <dbReference type="PROSITE" id="PS50885"/>
    </source>
</evidence>
<comment type="subcellular location">
    <subcellularLocation>
        <location evidence="2">Cell membrane</location>
        <topology evidence="2">Multi-pass membrane protein</topology>
    </subcellularLocation>
</comment>
<dbReference type="CDD" id="cd06225">
    <property type="entry name" value="HAMP"/>
    <property type="match status" value="1"/>
</dbReference>
<feature type="domain" description="HAMP" evidence="16">
    <location>
        <begin position="174"/>
        <end position="233"/>
    </location>
</feature>
<dbReference type="PROSITE" id="PS50885">
    <property type="entry name" value="HAMP"/>
    <property type="match status" value="1"/>
</dbReference>
<dbReference type="SUPFAM" id="SSF158472">
    <property type="entry name" value="HAMP domain-like"/>
    <property type="match status" value="1"/>
</dbReference>
<keyword evidence="10" id="KW-0067">ATP-binding</keyword>
<dbReference type="GO" id="GO:0005886">
    <property type="term" value="C:plasma membrane"/>
    <property type="evidence" value="ECO:0007669"/>
    <property type="project" value="UniProtKB-SubCell"/>
</dbReference>
<dbReference type="SMART" id="SM00387">
    <property type="entry name" value="HATPase_c"/>
    <property type="match status" value="1"/>
</dbReference>
<dbReference type="PROSITE" id="PS50109">
    <property type="entry name" value="HIS_KIN"/>
    <property type="match status" value="1"/>
</dbReference>
<feature type="transmembrane region" description="Helical" evidence="14">
    <location>
        <begin position="153"/>
        <end position="176"/>
    </location>
</feature>
<dbReference type="Pfam" id="PF00672">
    <property type="entry name" value="HAMP"/>
    <property type="match status" value="1"/>
</dbReference>
<dbReference type="InterPro" id="IPR050398">
    <property type="entry name" value="HssS/ArlS-like"/>
</dbReference>
<gene>
    <name evidence="17" type="primary">cpxA</name>
    <name evidence="17" type="ORF">GCM10011585_29460</name>
</gene>
<sequence length="467" mass="52197">MRGLFAKIFFFFWVAQSLTFIISTLLIVQHRFTRPDQVFDALSVTLKSEGAAAAQAYEQGGCSAFHQYALSLSQPVYLADVTGNFLCDAENAKEYSDALSNAERNSPSFSVQVANRSLWPISIASPSGKHYLFILSTPYHAEKRHLTHDLWHFAFPQLPVAIVVFGLTTFILVLVLTRPIARLRAAARELARGQLDTRIPSQHRETHIFGGDEIQGLEHDFNHMAEQLESLVAAQKLLLRDVSHELRSPLARLSVALELAREDAPMTMSENLERIERETGRLNALIGQLLRLSSLESSNTAVETEAFSLKHLLEELLPDIEFEALQRTCSIKLEATCDCTVHGNFELIYRAIENIARNAIRYTKEVSSVDVDLGCEIREGRRICVLKISDRGPGVPESELQNIFRPFYRVDNARQRDTGGFGIGLAIAERAIRLHQGQVYAINREGGGITMVVTLPCHDAISQEKGL</sequence>
<dbReference type="GO" id="GO:0000155">
    <property type="term" value="F:phosphorelay sensor kinase activity"/>
    <property type="evidence" value="ECO:0007669"/>
    <property type="project" value="InterPro"/>
</dbReference>
<dbReference type="SUPFAM" id="SSF47384">
    <property type="entry name" value="Homodimeric domain of signal transducing histidine kinase"/>
    <property type="match status" value="1"/>
</dbReference>
<dbReference type="InterPro" id="IPR003594">
    <property type="entry name" value="HATPase_dom"/>
</dbReference>
<keyword evidence="6" id="KW-0808">Transferase</keyword>
<dbReference type="EMBL" id="BMGT01000003">
    <property type="protein sequence ID" value="GGG83798.1"/>
    <property type="molecule type" value="Genomic_DNA"/>
</dbReference>
<evidence type="ECO:0000256" key="7">
    <source>
        <dbReference type="ARBA" id="ARBA00022692"/>
    </source>
</evidence>
<accession>A0A917HMC3</accession>
<dbReference type="RefSeq" id="WP_188554934.1">
    <property type="nucleotide sequence ID" value="NZ_BMGT01000003.1"/>
</dbReference>
<keyword evidence="18" id="KW-1185">Reference proteome</keyword>
<keyword evidence="5" id="KW-0597">Phosphoprotein</keyword>
<dbReference type="PANTHER" id="PTHR45528">
    <property type="entry name" value="SENSOR HISTIDINE KINASE CPXA"/>
    <property type="match status" value="1"/>
</dbReference>
<dbReference type="InterPro" id="IPR005467">
    <property type="entry name" value="His_kinase_dom"/>
</dbReference>
<organism evidence="17 18">
    <name type="scientific">Edaphobacter dinghuensis</name>
    <dbReference type="NCBI Taxonomy" id="1560005"/>
    <lineage>
        <taxon>Bacteria</taxon>
        <taxon>Pseudomonadati</taxon>
        <taxon>Acidobacteriota</taxon>
        <taxon>Terriglobia</taxon>
        <taxon>Terriglobales</taxon>
        <taxon>Acidobacteriaceae</taxon>
        <taxon>Edaphobacter</taxon>
    </lineage>
</organism>
<dbReference type="InterPro" id="IPR003661">
    <property type="entry name" value="HisK_dim/P_dom"/>
</dbReference>
<evidence type="ECO:0000256" key="5">
    <source>
        <dbReference type="ARBA" id="ARBA00022553"/>
    </source>
</evidence>
<name>A0A917HMC3_9BACT</name>
<evidence type="ECO:0000256" key="9">
    <source>
        <dbReference type="ARBA" id="ARBA00022777"/>
    </source>
</evidence>
<evidence type="ECO:0000256" key="2">
    <source>
        <dbReference type="ARBA" id="ARBA00004651"/>
    </source>
</evidence>
<dbReference type="AlphaFoldDB" id="A0A917HMC3"/>
<dbReference type="Proteomes" id="UP000647241">
    <property type="component" value="Unassembled WGS sequence"/>
</dbReference>
<evidence type="ECO:0000256" key="8">
    <source>
        <dbReference type="ARBA" id="ARBA00022741"/>
    </source>
</evidence>
<evidence type="ECO:0000256" key="10">
    <source>
        <dbReference type="ARBA" id="ARBA00022840"/>
    </source>
</evidence>
<keyword evidence="7 14" id="KW-0812">Transmembrane</keyword>
<keyword evidence="11 14" id="KW-1133">Transmembrane helix</keyword>
<dbReference type="InterPro" id="IPR003660">
    <property type="entry name" value="HAMP_dom"/>
</dbReference>
<dbReference type="Pfam" id="PF02518">
    <property type="entry name" value="HATPase_c"/>
    <property type="match status" value="1"/>
</dbReference>
<keyword evidence="9 17" id="KW-0418">Kinase</keyword>
<feature type="domain" description="Histidine kinase" evidence="15">
    <location>
        <begin position="241"/>
        <end position="459"/>
    </location>
</feature>
<dbReference type="GO" id="GO:0005524">
    <property type="term" value="F:ATP binding"/>
    <property type="evidence" value="ECO:0007669"/>
    <property type="project" value="UniProtKB-KW"/>
</dbReference>
<feature type="transmembrane region" description="Helical" evidence="14">
    <location>
        <begin position="6"/>
        <end position="28"/>
    </location>
</feature>
<dbReference type="SUPFAM" id="SSF55874">
    <property type="entry name" value="ATPase domain of HSP90 chaperone/DNA topoisomerase II/histidine kinase"/>
    <property type="match status" value="1"/>
</dbReference>
<keyword evidence="13 14" id="KW-0472">Membrane</keyword>
<dbReference type="SMART" id="SM00304">
    <property type="entry name" value="HAMP"/>
    <property type="match status" value="1"/>
</dbReference>
<protein>
    <recommendedName>
        <fullName evidence="3">histidine kinase</fullName>
        <ecNumber evidence="3">2.7.13.3</ecNumber>
    </recommendedName>
</protein>
<evidence type="ECO:0000256" key="4">
    <source>
        <dbReference type="ARBA" id="ARBA00022475"/>
    </source>
</evidence>
<evidence type="ECO:0000256" key="12">
    <source>
        <dbReference type="ARBA" id="ARBA00023012"/>
    </source>
</evidence>
<comment type="caution">
    <text evidence="17">The sequence shown here is derived from an EMBL/GenBank/DDBJ whole genome shotgun (WGS) entry which is preliminary data.</text>
</comment>
<evidence type="ECO:0000256" key="3">
    <source>
        <dbReference type="ARBA" id="ARBA00012438"/>
    </source>
</evidence>
<reference evidence="17" key="1">
    <citation type="journal article" date="2014" name="Int. J. Syst. Evol. Microbiol.">
        <title>Complete genome sequence of Corynebacterium casei LMG S-19264T (=DSM 44701T), isolated from a smear-ripened cheese.</title>
        <authorList>
            <consortium name="US DOE Joint Genome Institute (JGI-PGF)"/>
            <person name="Walter F."/>
            <person name="Albersmeier A."/>
            <person name="Kalinowski J."/>
            <person name="Ruckert C."/>
        </authorList>
    </citation>
    <scope>NUCLEOTIDE SEQUENCE</scope>
    <source>
        <strain evidence="17">CGMCC 1.12997</strain>
    </source>
</reference>
<proteinExistence type="predicted"/>
<dbReference type="InterPro" id="IPR036097">
    <property type="entry name" value="HisK_dim/P_sf"/>
</dbReference>
<dbReference type="InterPro" id="IPR004358">
    <property type="entry name" value="Sig_transdc_His_kin-like_C"/>
</dbReference>
<evidence type="ECO:0000256" key="14">
    <source>
        <dbReference type="SAM" id="Phobius"/>
    </source>
</evidence>
<dbReference type="Gene3D" id="1.10.8.500">
    <property type="entry name" value="HAMP domain in histidine kinase"/>
    <property type="match status" value="1"/>
</dbReference>
<evidence type="ECO:0000256" key="6">
    <source>
        <dbReference type="ARBA" id="ARBA00022679"/>
    </source>
</evidence>
<dbReference type="Pfam" id="PF00512">
    <property type="entry name" value="HisKA"/>
    <property type="match status" value="1"/>
</dbReference>
<dbReference type="InterPro" id="IPR036890">
    <property type="entry name" value="HATPase_C_sf"/>
</dbReference>
<dbReference type="EC" id="2.7.13.3" evidence="3"/>
<evidence type="ECO:0000259" key="15">
    <source>
        <dbReference type="PROSITE" id="PS50109"/>
    </source>
</evidence>
<dbReference type="Gene3D" id="3.30.565.10">
    <property type="entry name" value="Histidine kinase-like ATPase, C-terminal domain"/>
    <property type="match status" value="1"/>
</dbReference>
<dbReference type="PRINTS" id="PR00344">
    <property type="entry name" value="BCTRLSENSOR"/>
</dbReference>
<reference evidence="17" key="2">
    <citation type="submission" date="2020-09" db="EMBL/GenBank/DDBJ databases">
        <authorList>
            <person name="Sun Q."/>
            <person name="Zhou Y."/>
        </authorList>
    </citation>
    <scope>NUCLEOTIDE SEQUENCE</scope>
    <source>
        <strain evidence="17">CGMCC 1.12997</strain>
    </source>
</reference>
<dbReference type="SMART" id="SM00388">
    <property type="entry name" value="HisKA"/>
    <property type="match status" value="1"/>
</dbReference>
<keyword evidence="12" id="KW-0902">Two-component regulatory system</keyword>
<evidence type="ECO:0000256" key="13">
    <source>
        <dbReference type="ARBA" id="ARBA00023136"/>
    </source>
</evidence>
<keyword evidence="8" id="KW-0547">Nucleotide-binding</keyword>
<dbReference type="PANTHER" id="PTHR45528:SF1">
    <property type="entry name" value="SENSOR HISTIDINE KINASE CPXA"/>
    <property type="match status" value="1"/>
</dbReference>
<keyword evidence="4" id="KW-1003">Cell membrane</keyword>
<evidence type="ECO:0000313" key="17">
    <source>
        <dbReference type="EMBL" id="GGG83798.1"/>
    </source>
</evidence>